<accession>A0ABV5LMG4</accession>
<gene>
    <name evidence="1" type="ORF">ACFFUA_37920</name>
</gene>
<comment type="caution">
    <text evidence="1">The sequence shown here is derived from an EMBL/GenBank/DDBJ whole genome shotgun (WGS) entry which is preliminary data.</text>
</comment>
<sequence length="66" mass="6862">ISIGTTLGGDDILAAHIMAGDTVLSREQLVTTPVANAANAIFFKVDTAAAAAMTVRFVVYGYVMET</sequence>
<evidence type="ECO:0000313" key="1">
    <source>
        <dbReference type="EMBL" id="MFB9353107.1"/>
    </source>
</evidence>
<dbReference type="RefSeq" id="WP_380957920.1">
    <property type="nucleotide sequence ID" value="NZ_JBHMDI010000336.1"/>
</dbReference>
<dbReference type="Proteomes" id="UP001589753">
    <property type="component" value="Unassembled WGS sequence"/>
</dbReference>
<proteinExistence type="predicted"/>
<dbReference type="EMBL" id="JBHMDI010000336">
    <property type="protein sequence ID" value="MFB9353107.1"/>
    <property type="molecule type" value="Genomic_DNA"/>
</dbReference>
<protein>
    <submittedName>
        <fullName evidence="1">Uncharacterized protein</fullName>
    </submittedName>
</protein>
<reference evidence="1 2" key="1">
    <citation type="submission" date="2024-09" db="EMBL/GenBank/DDBJ databases">
        <authorList>
            <person name="Sun Q."/>
            <person name="Mori K."/>
        </authorList>
    </citation>
    <scope>NUCLEOTIDE SEQUENCE [LARGE SCALE GENOMIC DNA]</scope>
    <source>
        <strain evidence="1 2">JCM 9767</strain>
    </source>
</reference>
<feature type="non-terminal residue" evidence="1">
    <location>
        <position position="1"/>
    </location>
</feature>
<evidence type="ECO:0000313" key="2">
    <source>
        <dbReference type="Proteomes" id="UP001589753"/>
    </source>
</evidence>
<organism evidence="1 2">
    <name type="scientific">Streptomyces heliomycini</name>
    <dbReference type="NCBI Taxonomy" id="284032"/>
    <lineage>
        <taxon>Bacteria</taxon>
        <taxon>Bacillati</taxon>
        <taxon>Actinomycetota</taxon>
        <taxon>Actinomycetes</taxon>
        <taxon>Kitasatosporales</taxon>
        <taxon>Streptomycetaceae</taxon>
        <taxon>Streptomyces</taxon>
    </lineage>
</organism>
<name>A0ABV5LMG4_9ACTN</name>
<keyword evidence="2" id="KW-1185">Reference proteome</keyword>